<protein>
    <submittedName>
        <fullName evidence="1">DUF2953 domain-containing protein</fullName>
    </submittedName>
</protein>
<organism evidence="1 2">
    <name type="scientific">Paenibacillus monticola</name>
    <dbReference type="NCBI Taxonomy" id="2666075"/>
    <lineage>
        <taxon>Bacteria</taxon>
        <taxon>Bacillati</taxon>
        <taxon>Bacillota</taxon>
        <taxon>Bacilli</taxon>
        <taxon>Bacillales</taxon>
        <taxon>Paenibacillaceae</taxon>
        <taxon>Paenibacillus</taxon>
    </lineage>
</organism>
<keyword evidence="2" id="KW-1185">Reference proteome</keyword>
<dbReference type="Pfam" id="PF11167">
    <property type="entry name" value="DUF2953"/>
    <property type="match status" value="1"/>
</dbReference>
<evidence type="ECO:0000313" key="2">
    <source>
        <dbReference type="Proteomes" id="UP000463051"/>
    </source>
</evidence>
<evidence type="ECO:0000313" key="1">
    <source>
        <dbReference type="EMBL" id="MRN53434.1"/>
    </source>
</evidence>
<sequence>MTLWLAIPLALLLLGFVLILSSSIDFHFRLCRLGKDDRVELDVRTLFGWIRFHYELPKLVYEGIERGVKVKLEESGVAPIRSDKEDNEENIDKEKVSRWLDDIKKVLKATYGFKKWFQATLAHVKITKLDWSTDFSLGDAAGTATAAGALWGMKWCVIGWISQWVKLESSPRLFVKPVFQDDLSFSTELVCTGKISVAYGLYAGVLLLIRAFRAEGGLKQWKQLLGSKHHKSFAETEG</sequence>
<gene>
    <name evidence="1" type="ORF">GJB61_10560</name>
</gene>
<reference evidence="1 2" key="1">
    <citation type="submission" date="2019-11" db="EMBL/GenBank/DDBJ databases">
        <title>Paenibacillus monticola sp. nov., a novel PGPR strain isolated from mountain sample in China.</title>
        <authorList>
            <person name="Zhao Q."/>
            <person name="Li H.-P."/>
            <person name="Zhang J.-L."/>
        </authorList>
    </citation>
    <scope>NUCLEOTIDE SEQUENCE [LARGE SCALE GENOMIC DNA]</scope>
    <source>
        <strain evidence="1 2">LC-T2</strain>
    </source>
</reference>
<dbReference type="EMBL" id="WJXB01000003">
    <property type="protein sequence ID" value="MRN53434.1"/>
    <property type="molecule type" value="Genomic_DNA"/>
</dbReference>
<dbReference type="InterPro" id="IPR021338">
    <property type="entry name" value="DUF2953"/>
</dbReference>
<proteinExistence type="predicted"/>
<dbReference type="RefSeq" id="WP_154118457.1">
    <property type="nucleotide sequence ID" value="NZ_WJXB01000003.1"/>
</dbReference>
<accession>A0A7X2H4L1</accession>
<dbReference type="AlphaFoldDB" id="A0A7X2H4L1"/>
<name>A0A7X2H4L1_9BACL</name>
<comment type="caution">
    <text evidence="1">The sequence shown here is derived from an EMBL/GenBank/DDBJ whole genome shotgun (WGS) entry which is preliminary data.</text>
</comment>
<dbReference type="Proteomes" id="UP000463051">
    <property type="component" value="Unassembled WGS sequence"/>
</dbReference>